<comment type="caution">
    <text evidence="6">The sequence shown here is derived from an EMBL/GenBank/DDBJ whole genome shotgun (WGS) entry which is preliminary data.</text>
</comment>
<dbReference type="AlphaFoldDB" id="A0AAW6RLE8"/>
<feature type="transmembrane region" description="Helical" evidence="5">
    <location>
        <begin position="142"/>
        <end position="166"/>
    </location>
</feature>
<keyword evidence="7" id="KW-1185">Reference proteome</keyword>
<keyword evidence="2 5" id="KW-0812">Transmembrane</keyword>
<keyword evidence="3 5" id="KW-1133">Transmembrane helix</keyword>
<keyword evidence="4 5" id="KW-0472">Membrane</keyword>
<dbReference type="InterPro" id="IPR002781">
    <property type="entry name" value="TM_pro_TauE-like"/>
</dbReference>
<dbReference type="PANTHER" id="PTHR43483:SF3">
    <property type="entry name" value="MEMBRANE TRANSPORTER PROTEIN HI_0806-RELATED"/>
    <property type="match status" value="1"/>
</dbReference>
<comment type="subcellular location">
    <subcellularLocation>
        <location evidence="5">Cell membrane</location>
        <topology evidence="5">Multi-pass membrane protein</topology>
    </subcellularLocation>
    <subcellularLocation>
        <location evidence="1">Membrane</location>
        <topology evidence="1">Multi-pass membrane protein</topology>
    </subcellularLocation>
</comment>
<dbReference type="Pfam" id="PF01925">
    <property type="entry name" value="TauE"/>
    <property type="match status" value="1"/>
</dbReference>
<keyword evidence="5" id="KW-1003">Cell membrane</keyword>
<sequence>MPLEPMSIALLALLGLLGGFMAGLLGIGGGMILVPFTSAILAAQGVGAELALKMAIATSMATIVFTSISSVRAHHRRGAVRWDLVRRLAPGIVAGAALASLGAFALIKGPALGVVFAVFVFFSGTQMLLNKKPAATRQLPGTAGLAGMGGVIGFLSGLVGAGGGFVSVPFMTWCNVPIHQAVATSAALGFPIALANTAGYVAGGQSVGGLPAWSLGYVWLPALAAIASCSVLMAPLGARAAHALPVGKLKRVFGLVLYALGAYMLHKTLG</sequence>
<feature type="transmembrane region" description="Helical" evidence="5">
    <location>
        <begin position="50"/>
        <end position="68"/>
    </location>
</feature>
<organism evidence="6 7">
    <name type="scientific">Ottowia cancrivicina</name>
    <dbReference type="NCBI Taxonomy" id="3040346"/>
    <lineage>
        <taxon>Bacteria</taxon>
        <taxon>Pseudomonadati</taxon>
        <taxon>Pseudomonadota</taxon>
        <taxon>Betaproteobacteria</taxon>
        <taxon>Burkholderiales</taxon>
        <taxon>Comamonadaceae</taxon>
        <taxon>Ottowia</taxon>
    </lineage>
</organism>
<proteinExistence type="inferred from homology"/>
<reference evidence="6 7" key="1">
    <citation type="submission" date="2023-04" db="EMBL/GenBank/DDBJ databases">
        <title>Ottowia paracancer sp. nov., isolated from human stomach.</title>
        <authorList>
            <person name="Song Y."/>
        </authorList>
    </citation>
    <scope>NUCLEOTIDE SEQUENCE [LARGE SCALE GENOMIC DNA]</scope>
    <source>
        <strain evidence="6 7">10c7w1</strain>
    </source>
</reference>
<evidence type="ECO:0000256" key="3">
    <source>
        <dbReference type="ARBA" id="ARBA00022989"/>
    </source>
</evidence>
<feature type="transmembrane region" description="Helical" evidence="5">
    <location>
        <begin position="113"/>
        <end position="130"/>
    </location>
</feature>
<feature type="transmembrane region" description="Helical" evidence="5">
    <location>
        <begin position="249"/>
        <end position="266"/>
    </location>
</feature>
<dbReference type="PANTHER" id="PTHR43483">
    <property type="entry name" value="MEMBRANE TRANSPORTER PROTEIN HI_0806-RELATED"/>
    <property type="match status" value="1"/>
</dbReference>
<name>A0AAW6RLE8_9BURK</name>
<dbReference type="RefSeq" id="WP_279523353.1">
    <property type="nucleotide sequence ID" value="NZ_JARVII010000001.1"/>
</dbReference>
<evidence type="ECO:0000313" key="7">
    <source>
        <dbReference type="Proteomes" id="UP001237156"/>
    </source>
</evidence>
<comment type="similarity">
    <text evidence="5">Belongs to the 4-toluene sulfonate uptake permease (TSUP) (TC 2.A.102) family.</text>
</comment>
<evidence type="ECO:0000256" key="2">
    <source>
        <dbReference type="ARBA" id="ARBA00022692"/>
    </source>
</evidence>
<dbReference type="Proteomes" id="UP001237156">
    <property type="component" value="Unassembled WGS sequence"/>
</dbReference>
<feature type="transmembrane region" description="Helical" evidence="5">
    <location>
        <begin position="217"/>
        <end position="237"/>
    </location>
</feature>
<dbReference type="GO" id="GO:0005886">
    <property type="term" value="C:plasma membrane"/>
    <property type="evidence" value="ECO:0007669"/>
    <property type="project" value="UniProtKB-SubCell"/>
</dbReference>
<evidence type="ECO:0000256" key="5">
    <source>
        <dbReference type="RuleBase" id="RU363041"/>
    </source>
</evidence>
<evidence type="ECO:0000256" key="4">
    <source>
        <dbReference type="ARBA" id="ARBA00023136"/>
    </source>
</evidence>
<accession>A0AAW6RLE8</accession>
<gene>
    <name evidence="6" type="ORF">QB898_00430</name>
</gene>
<evidence type="ECO:0000313" key="6">
    <source>
        <dbReference type="EMBL" id="MDG9698200.1"/>
    </source>
</evidence>
<dbReference type="EMBL" id="JARVII010000001">
    <property type="protein sequence ID" value="MDG9698200.1"/>
    <property type="molecule type" value="Genomic_DNA"/>
</dbReference>
<feature type="transmembrane region" description="Helical" evidence="5">
    <location>
        <begin position="88"/>
        <end position="107"/>
    </location>
</feature>
<evidence type="ECO:0000256" key="1">
    <source>
        <dbReference type="ARBA" id="ARBA00004141"/>
    </source>
</evidence>
<protein>
    <recommendedName>
        <fullName evidence="5">Probable membrane transporter protein</fullName>
    </recommendedName>
</protein>